<reference evidence="2" key="1">
    <citation type="journal article" date="2021" name="Open Biol.">
        <title>Shared evolutionary footprints suggest mitochondrial oxidative damage underlies multiple complex I losses in fungi.</title>
        <authorList>
            <person name="Schikora-Tamarit M.A."/>
            <person name="Marcet-Houben M."/>
            <person name="Nosek J."/>
            <person name="Gabaldon T."/>
        </authorList>
    </citation>
    <scope>NUCLEOTIDE SEQUENCE</scope>
    <source>
        <strain evidence="2">CBS6075</strain>
    </source>
</reference>
<reference evidence="2" key="2">
    <citation type="submission" date="2021-01" db="EMBL/GenBank/DDBJ databases">
        <authorList>
            <person name="Schikora-Tamarit M.A."/>
        </authorList>
    </citation>
    <scope>NUCLEOTIDE SEQUENCE</scope>
    <source>
        <strain evidence="2">CBS6075</strain>
    </source>
</reference>
<sequence>MDEPRWGVGEKHVGDHSGNVLGAQSHGKPLDGTRGLENIKIDGCEKRSEEMEEHVGNPGQQVAEGGLRVDDRVVEVEQQPAEAEQKDRCCVAARRRELGEELSCTLRKGVRLFILRQHLVGVPPSHSIPDPRPPRNDVGKRVDDLDD</sequence>
<evidence type="ECO:0000313" key="3">
    <source>
        <dbReference type="Proteomes" id="UP000769157"/>
    </source>
</evidence>
<organism evidence="2 3">
    <name type="scientific">Ogataea philodendri</name>
    <dbReference type="NCBI Taxonomy" id="1378263"/>
    <lineage>
        <taxon>Eukaryota</taxon>
        <taxon>Fungi</taxon>
        <taxon>Dikarya</taxon>
        <taxon>Ascomycota</taxon>
        <taxon>Saccharomycotina</taxon>
        <taxon>Pichiomycetes</taxon>
        <taxon>Pichiales</taxon>
        <taxon>Pichiaceae</taxon>
        <taxon>Ogataea</taxon>
    </lineage>
</organism>
<comment type="caution">
    <text evidence="2">The sequence shown here is derived from an EMBL/GenBank/DDBJ whole genome shotgun (WGS) entry which is preliminary data.</text>
</comment>
<dbReference type="GeneID" id="70234164"/>
<gene>
    <name evidence="2" type="ORF">OGAPHI_002197</name>
</gene>
<keyword evidence="3" id="KW-1185">Reference proteome</keyword>
<evidence type="ECO:0000256" key="1">
    <source>
        <dbReference type="SAM" id="MobiDB-lite"/>
    </source>
</evidence>
<feature type="compositionally biased region" description="Basic and acidic residues" evidence="1">
    <location>
        <begin position="37"/>
        <end position="55"/>
    </location>
</feature>
<evidence type="ECO:0000313" key="2">
    <source>
        <dbReference type="EMBL" id="KAH3668443.1"/>
    </source>
</evidence>
<dbReference type="AlphaFoldDB" id="A0A9P8PA74"/>
<dbReference type="RefSeq" id="XP_046062857.1">
    <property type="nucleotide sequence ID" value="XM_046203040.1"/>
</dbReference>
<accession>A0A9P8PA74</accession>
<feature type="compositionally biased region" description="Basic and acidic residues" evidence="1">
    <location>
        <begin position="132"/>
        <end position="147"/>
    </location>
</feature>
<protein>
    <submittedName>
        <fullName evidence="2">Uncharacterized protein</fullName>
    </submittedName>
</protein>
<dbReference type="Proteomes" id="UP000769157">
    <property type="component" value="Unassembled WGS sequence"/>
</dbReference>
<feature type="region of interest" description="Disordered" evidence="1">
    <location>
        <begin position="122"/>
        <end position="147"/>
    </location>
</feature>
<proteinExistence type="predicted"/>
<dbReference type="EMBL" id="JAEUBE010000158">
    <property type="protein sequence ID" value="KAH3668443.1"/>
    <property type="molecule type" value="Genomic_DNA"/>
</dbReference>
<feature type="region of interest" description="Disordered" evidence="1">
    <location>
        <begin position="1"/>
        <end position="68"/>
    </location>
</feature>
<feature type="compositionally biased region" description="Basic and acidic residues" evidence="1">
    <location>
        <begin position="1"/>
        <end position="15"/>
    </location>
</feature>
<name>A0A9P8PA74_9ASCO</name>